<sequence>MYMVVGGDNFDFWNGAYSNGPVETAYWTLGPIGASGNPSDMYHSIRNMISNLTDWEYPPTPIPTNNP</sequence>
<feature type="domain" description="Glycoside hydrolase 35 catalytic" evidence="1">
    <location>
        <begin position="1"/>
        <end position="51"/>
    </location>
</feature>
<name>A0A914EBC7_9BILA</name>
<dbReference type="InterPro" id="IPR017853">
    <property type="entry name" value="GH"/>
</dbReference>
<dbReference type="InterPro" id="IPR031330">
    <property type="entry name" value="Gly_Hdrlase_35_cat"/>
</dbReference>
<reference evidence="3" key="1">
    <citation type="submission" date="2022-11" db="UniProtKB">
        <authorList>
            <consortium name="WormBaseParasite"/>
        </authorList>
    </citation>
    <scope>IDENTIFICATION</scope>
</reference>
<proteinExistence type="predicted"/>
<dbReference type="Pfam" id="PF01301">
    <property type="entry name" value="Glyco_hydro_35"/>
    <property type="match status" value="1"/>
</dbReference>
<organism evidence="2 3">
    <name type="scientific">Acrobeloides nanus</name>
    <dbReference type="NCBI Taxonomy" id="290746"/>
    <lineage>
        <taxon>Eukaryota</taxon>
        <taxon>Metazoa</taxon>
        <taxon>Ecdysozoa</taxon>
        <taxon>Nematoda</taxon>
        <taxon>Chromadorea</taxon>
        <taxon>Rhabditida</taxon>
        <taxon>Tylenchina</taxon>
        <taxon>Cephalobomorpha</taxon>
        <taxon>Cephaloboidea</taxon>
        <taxon>Cephalobidae</taxon>
        <taxon>Acrobeloides</taxon>
    </lineage>
</organism>
<dbReference type="Proteomes" id="UP000887540">
    <property type="component" value="Unplaced"/>
</dbReference>
<evidence type="ECO:0000259" key="1">
    <source>
        <dbReference type="Pfam" id="PF01301"/>
    </source>
</evidence>
<dbReference type="SUPFAM" id="SSF51445">
    <property type="entry name" value="(Trans)glycosidases"/>
    <property type="match status" value="1"/>
</dbReference>
<evidence type="ECO:0000313" key="3">
    <source>
        <dbReference type="WBParaSite" id="ACRNAN_scaffold663.g24968.t1"/>
    </source>
</evidence>
<dbReference type="Gene3D" id="2.60.120.260">
    <property type="entry name" value="Galactose-binding domain-like"/>
    <property type="match status" value="1"/>
</dbReference>
<evidence type="ECO:0000313" key="2">
    <source>
        <dbReference type="Proteomes" id="UP000887540"/>
    </source>
</evidence>
<dbReference type="WBParaSite" id="ACRNAN_scaffold663.g24968.t1">
    <property type="protein sequence ID" value="ACRNAN_scaffold663.g24968.t1"/>
    <property type="gene ID" value="ACRNAN_scaffold663.g24968"/>
</dbReference>
<keyword evidence="2" id="KW-1185">Reference proteome</keyword>
<protein>
    <submittedName>
        <fullName evidence="3">Glycoside hydrolase 35 catalytic domain-containing protein</fullName>
    </submittedName>
</protein>
<accession>A0A914EBC7</accession>
<dbReference type="AlphaFoldDB" id="A0A914EBC7"/>